<reference evidence="1" key="1">
    <citation type="submission" date="2018-01" db="EMBL/GenBank/DDBJ databases">
        <title>An insight into the sialome of Amazonian anophelines.</title>
        <authorList>
            <person name="Ribeiro J.M."/>
            <person name="Scarpassa V."/>
            <person name="Calvo E."/>
        </authorList>
    </citation>
    <scope>NUCLEOTIDE SEQUENCE</scope>
    <source>
        <tissue evidence="1">Salivary glands</tissue>
    </source>
</reference>
<name>A0A2M4CCJ4_9DIPT</name>
<accession>A0A2M4CCJ4</accession>
<protein>
    <submittedName>
        <fullName evidence="1">Putative secreted protein</fullName>
    </submittedName>
</protein>
<organism evidence="1">
    <name type="scientific">Anopheles marajoara</name>
    <dbReference type="NCBI Taxonomy" id="58244"/>
    <lineage>
        <taxon>Eukaryota</taxon>
        <taxon>Metazoa</taxon>
        <taxon>Ecdysozoa</taxon>
        <taxon>Arthropoda</taxon>
        <taxon>Hexapoda</taxon>
        <taxon>Insecta</taxon>
        <taxon>Pterygota</taxon>
        <taxon>Neoptera</taxon>
        <taxon>Endopterygota</taxon>
        <taxon>Diptera</taxon>
        <taxon>Nematocera</taxon>
        <taxon>Culicoidea</taxon>
        <taxon>Culicidae</taxon>
        <taxon>Anophelinae</taxon>
        <taxon>Anopheles</taxon>
    </lineage>
</organism>
<dbReference type="EMBL" id="GGFJ01013527">
    <property type="protein sequence ID" value="MBW62668.1"/>
    <property type="molecule type" value="Transcribed_RNA"/>
</dbReference>
<proteinExistence type="predicted"/>
<sequence>MFSICAVSVSSSFVRMLFPAFASKCGIGWSLVVNDGSSVTSLTAMLPFSRLISCSVTYSPVPYAWNGFETAERKSGRWIAS</sequence>
<dbReference type="AlphaFoldDB" id="A0A2M4CCJ4"/>
<evidence type="ECO:0000313" key="1">
    <source>
        <dbReference type="EMBL" id="MBW62668.1"/>
    </source>
</evidence>